<gene>
    <name evidence="2" type="ORF">BCR33DRAFT_462707</name>
</gene>
<feature type="compositionally biased region" description="Low complexity" evidence="1">
    <location>
        <begin position="143"/>
        <end position="155"/>
    </location>
</feature>
<feature type="compositionally biased region" description="Low complexity" evidence="1">
    <location>
        <begin position="456"/>
        <end position="468"/>
    </location>
</feature>
<name>A0A1Y2BS07_9FUNG</name>
<comment type="caution">
    <text evidence="2">The sequence shown here is derived from an EMBL/GenBank/DDBJ whole genome shotgun (WGS) entry which is preliminary data.</text>
</comment>
<feature type="compositionally biased region" description="Polar residues" evidence="1">
    <location>
        <begin position="98"/>
        <end position="109"/>
    </location>
</feature>
<protein>
    <submittedName>
        <fullName evidence="2">Uncharacterized protein</fullName>
    </submittedName>
</protein>
<keyword evidence="3" id="KW-1185">Reference proteome</keyword>
<feature type="region of interest" description="Disordered" evidence="1">
    <location>
        <begin position="60"/>
        <end position="111"/>
    </location>
</feature>
<evidence type="ECO:0000313" key="3">
    <source>
        <dbReference type="Proteomes" id="UP000193642"/>
    </source>
</evidence>
<evidence type="ECO:0000313" key="2">
    <source>
        <dbReference type="EMBL" id="ORY37407.1"/>
    </source>
</evidence>
<dbReference type="AlphaFoldDB" id="A0A1Y2BS07"/>
<dbReference type="Proteomes" id="UP000193642">
    <property type="component" value="Unassembled WGS sequence"/>
</dbReference>
<feature type="region of interest" description="Disordered" evidence="1">
    <location>
        <begin position="430"/>
        <end position="472"/>
    </location>
</feature>
<dbReference type="EMBL" id="MCGO01000050">
    <property type="protein sequence ID" value="ORY37407.1"/>
    <property type="molecule type" value="Genomic_DNA"/>
</dbReference>
<accession>A0A1Y2BS07</accession>
<feature type="region of interest" description="Disordered" evidence="1">
    <location>
        <begin position="131"/>
        <end position="158"/>
    </location>
</feature>
<organism evidence="2 3">
    <name type="scientific">Rhizoclosmatium globosum</name>
    <dbReference type="NCBI Taxonomy" id="329046"/>
    <lineage>
        <taxon>Eukaryota</taxon>
        <taxon>Fungi</taxon>
        <taxon>Fungi incertae sedis</taxon>
        <taxon>Chytridiomycota</taxon>
        <taxon>Chytridiomycota incertae sedis</taxon>
        <taxon>Chytridiomycetes</taxon>
        <taxon>Chytridiales</taxon>
        <taxon>Chytriomycetaceae</taxon>
        <taxon>Rhizoclosmatium</taxon>
    </lineage>
</organism>
<evidence type="ECO:0000256" key="1">
    <source>
        <dbReference type="SAM" id="MobiDB-lite"/>
    </source>
</evidence>
<feature type="compositionally biased region" description="Low complexity" evidence="1">
    <location>
        <begin position="60"/>
        <end position="87"/>
    </location>
</feature>
<feature type="region of interest" description="Disordered" evidence="1">
    <location>
        <begin position="203"/>
        <end position="222"/>
    </location>
</feature>
<proteinExistence type="predicted"/>
<sequence length="512" mass="54777">MCEKKKRKLFPVVSFVKMDPFAASSPTRPPRIGLTDVSNQGPAAETPHAKLRILSALPSMSSSTASDTSTATSTTTGAAAAAATTSTPRSQLLRDVSRSSSSIDPNASRSFEAGDASVAWPSASFLPDTSSASFSIHHHHHNQSNQSLQLHQSQQENRRETVAFFKAAAEKEKPHVPQFALLQQKEHPPKGNVQPLIERFNSMLPSPSSAQADTRDASQQPNISDDDVVHVLMGIGLPGRSKNTSSIKETPNTSISVENLLDQAPPSDEFNSSTFLATPAPLKHNTHQEHIIPAKKENDEAATSKNIPALSSSTTAAPMFTFPAPSSSSTLSFQSAIPVPTSSSGFNFTSAVSFGSNSADKKPAAFSFDSKATTAPFSKPFSFAAASKPLLFTQVPEKKEAINEPSNTFTFRPTATEKFAVNVTEEATKLKSDPPTSFFPPSRIEANESNDGPKPSFSFGLSSATSSTEKTKADVLELSKDSITDEKISTEALCWMTQVPGQTNRKLPHKSL</sequence>
<reference evidence="2 3" key="1">
    <citation type="submission" date="2016-07" db="EMBL/GenBank/DDBJ databases">
        <title>Pervasive Adenine N6-methylation of Active Genes in Fungi.</title>
        <authorList>
            <consortium name="DOE Joint Genome Institute"/>
            <person name="Mondo S.J."/>
            <person name="Dannebaum R.O."/>
            <person name="Kuo R.C."/>
            <person name="Labutti K."/>
            <person name="Haridas S."/>
            <person name="Kuo A."/>
            <person name="Salamov A."/>
            <person name="Ahrendt S.R."/>
            <person name="Lipzen A."/>
            <person name="Sullivan W."/>
            <person name="Andreopoulos W.B."/>
            <person name="Clum A."/>
            <person name="Lindquist E."/>
            <person name="Daum C."/>
            <person name="Ramamoorthy G.K."/>
            <person name="Gryganskyi A."/>
            <person name="Culley D."/>
            <person name="Magnuson J.K."/>
            <person name="James T.Y."/>
            <person name="O'Malley M.A."/>
            <person name="Stajich J.E."/>
            <person name="Spatafora J.W."/>
            <person name="Visel A."/>
            <person name="Grigoriev I.V."/>
        </authorList>
    </citation>
    <scope>NUCLEOTIDE SEQUENCE [LARGE SCALE GENOMIC DNA]</scope>
    <source>
        <strain evidence="2 3">JEL800</strain>
    </source>
</reference>
<feature type="region of interest" description="Disordered" evidence="1">
    <location>
        <begin position="21"/>
        <end position="45"/>
    </location>
</feature>